<organism evidence="2 3">
    <name type="scientific">Rugosimonospora acidiphila</name>
    <dbReference type="NCBI Taxonomy" id="556531"/>
    <lineage>
        <taxon>Bacteria</taxon>
        <taxon>Bacillati</taxon>
        <taxon>Actinomycetota</taxon>
        <taxon>Actinomycetes</taxon>
        <taxon>Micromonosporales</taxon>
        <taxon>Micromonosporaceae</taxon>
        <taxon>Rugosimonospora</taxon>
    </lineage>
</organism>
<proteinExistence type="predicted"/>
<evidence type="ECO:0000313" key="2">
    <source>
        <dbReference type="EMBL" id="GAA5195239.1"/>
    </source>
</evidence>
<evidence type="ECO:0000256" key="1">
    <source>
        <dbReference type="SAM" id="MobiDB-lite"/>
    </source>
</evidence>
<dbReference type="Proteomes" id="UP001501570">
    <property type="component" value="Unassembled WGS sequence"/>
</dbReference>
<dbReference type="EMBL" id="BAABJQ010000023">
    <property type="protein sequence ID" value="GAA5195239.1"/>
    <property type="molecule type" value="Genomic_DNA"/>
</dbReference>
<accession>A0ABP9SH85</accession>
<feature type="compositionally biased region" description="Polar residues" evidence="1">
    <location>
        <begin position="1"/>
        <end position="16"/>
    </location>
</feature>
<name>A0ABP9SH85_9ACTN</name>
<gene>
    <name evidence="2" type="ORF">GCM10023322_61530</name>
</gene>
<protein>
    <submittedName>
        <fullName evidence="2">Uncharacterized protein</fullName>
    </submittedName>
</protein>
<keyword evidence="3" id="KW-1185">Reference proteome</keyword>
<evidence type="ECO:0000313" key="3">
    <source>
        <dbReference type="Proteomes" id="UP001501570"/>
    </source>
</evidence>
<reference evidence="3" key="1">
    <citation type="journal article" date="2019" name="Int. J. Syst. Evol. Microbiol.">
        <title>The Global Catalogue of Microorganisms (GCM) 10K type strain sequencing project: providing services to taxonomists for standard genome sequencing and annotation.</title>
        <authorList>
            <consortium name="The Broad Institute Genomics Platform"/>
            <consortium name="The Broad Institute Genome Sequencing Center for Infectious Disease"/>
            <person name="Wu L."/>
            <person name="Ma J."/>
        </authorList>
    </citation>
    <scope>NUCLEOTIDE SEQUENCE [LARGE SCALE GENOMIC DNA]</scope>
    <source>
        <strain evidence="3">JCM 18304</strain>
    </source>
</reference>
<sequence>MKTSLSPSPRSNTAPTPTGPADLTDHSCLPDGEHCHQQYLSDAKNPNGYCNHGPNGMTRPVDVARI</sequence>
<comment type="caution">
    <text evidence="2">The sequence shown here is derived from an EMBL/GenBank/DDBJ whole genome shotgun (WGS) entry which is preliminary data.</text>
</comment>
<feature type="region of interest" description="Disordered" evidence="1">
    <location>
        <begin position="1"/>
        <end position="66"/>
    </location>
</feature>